<keyword evidence="3" id="KW-0349">Heme</keyword>
<dbReference type="PROSITE" id="PS00086">
    <property type="entry name" value="CYTOCHROME_P450"/>
    <property type="match status" value="1"/>
</dbReference>
<comment type="cofactor">
    <cofactor evidence="1">
        <name>heme</name>
        <dbReference type="ChEBI" id="CHEBI:30413"/>
    </cofactor>
</comment>
<comment type="caution">
    <text evidence="4">The sequence shown here is derived from an EMBL/GenBank/DDBJ whole genome shotgun (WGS) entry which is preliminary data.</text>
</comment>
<dbReference type="EMBL" id="JBHTJO010000001">
    <property type="protein sequence ID" value="MFD0986965.1"/>
    <property type="molecule type" value="Genomic_DNA"/>
</dbReference>
<protein>
    <submittedName>
        <fullName evidence="4">Cytochrome P450</fullName>
    </submittedName>
</protein>
<keyword evidence="3" id="KW-0479">Metal-binding</keyword>
<dbReference type="PANTHER" id="PTHR46696:SF1">
    <property type="entry name" value="CYTOCHROME P450 YJIB-RELATED"/>
    <property type="match status" value="1"/>
</dbReference>
<name>A0ABW3J9Z2_9HYPH</name>
<dbReference type="Gene3D" id="1.10.630.10">
    <property type="entry name" value="Cytochrome P450"/>
    <property type="match status" value="1"/>
</dbReference>
<keyword evidence="3" id="KW-0503">Monooxygenase</keyword>
<dbReference type="SUPFAM" id="SSF48264">
    <property type="entry name" value="Cytochrome P450"/>
    <property type="match status" value="1"/>
</dbReference>
<dbReference type="RefSeq" id="WP_379088069.1">
    <property type="nucleotide sequence ID" value="NZ_JBHTJO010000001.1"/>
</dbReference>
<evidence type="ECO:0000313" key="5">
    <source>
        <dbReference type="Proteomes" id="UP001597102"/>
    </source>
</evidence>
<gene>
    <name evidence="4" type="ORF">ACFQ2F_07615</name>
</gene>
<keyword evidence="5" id="KW-1185">Reference proteome</keyword>
<organism evidence="4 5">
    <name type="scientific">Methyloligella solikamskensis</name>
    <dbReference type="NCBI Taxonomy" id="1177756"/>
    <lineage>
        <taxon>Bacteria</taxon>
        <taxon>Pseudomonadati</taxon>
        <taxon>Pseudomonadota</taxon>
        <taxon>Alphaproteobacteria</taxon>
        <taxon>Hyphomicrobiales</taxon>
        <taxon>Hyphomicrobiaceae</taxon>
        <taxon>Methyloligella</taxon>
    </lineage>
</organism>
<dbReference type="InterPro" id="IPR017972">
    <property type="entry name" value="Cyt_P450_CS"/>
</dbReference>
<evidence type="ECO:0000256" key="3">
    <source>
        <dbReference type="RuleBase" id="RU000461"/>
    </source>
</evidence>
<comment type="similarity">
    <text evidence="2 3">Belongs to the cytochrome P450 family.</text>
</comment>
<dbReference type="InterPro" id="IPR001128">
    <property type="entry name" value="Cyt_P450"/>
</dbReference>
<keyword evidence="3" id="KW-0408">Iron</keyword>
<dbReference type="InterPro" id="IPR002397">
    <property type="entry name" value="Cyt_P450_B"/>
</dbReference>
<dbReference type="PANTHER" id="PTHR46696">
    <property type="entry name" value="P450, PUTATIVE (EUROFUNG)-RELATED"/>
    <property type="match status" value="1"/>
</dbReference>
<dbReference type="Proteomes" id="UP001597102">
    <property type="component" value="Unassembled WGS sequence"/>
</dbReference>
<keyword evidence="3" id="KW-0560">Oxidoreductase</keyword>
<proteinExistence type="inferred from homology"/>
<evidence type="ECO:0000256" key="2">
    <source>
        <dbReference type="ARBA" id="ARBA00010617"/>
    </source>
</evidence>
<dbReference type="InterPro" id="IPR036396">
    <property type="entry name" value="Cyt_P450_sf"/>
</dbReference>
<evidence type="ECO:0000313" key="4">
    <source>
        <dbReference type="EMBL" id="MFD0986965.1"/>
    </source>
</evidence>
<evidence type="ECO:0000256" key="1">
    <source>
        <dbReference type="ARBA" id="ARBA00001971"/>
    </source>
</evidence>
<dbReference type="Pfam" id="PF00067">
    <property type="entry name" value="p450"/>
    <property type="match status" value="2"/>
</dbReference>
<accession>A0ABW3J9Z2</accession>
<reference evidence="5" key="1">
    <citation type="journal article" date="2019" name="Int. J. Syst. Evol. Microbiol.">
        <title>The Global Catalogue of Microorganisms (GCM) 10K type strain sequencing project: providing services to taxonomists for standard genome sequencing and annotation.</title>
        <authorList>
            <consortium name="The Broad Institute Genomics Platform"/>
            <consortium name="The Broad Institute Genome Sequencing Center for Infectious Disease"/>
            <person name="Wu L."/>
            <person name="Ma J."/>
        </authorList>
    </citation>
    <scope>NUCLEOTIDE SEQUENCE [LARGE SCALE GENOMIC DNA]</scope>
    <source>
        <strain evidence="5">CCUG 61697</strain>
    </source>
</reference>
<sequence>MENAVRLEDAPFVDIADPTISIRGSQVKEARDQSWFARTPYGIAVLKYNHVRKLLLHKGLRQGSHAWPGHNEVEGIFADWWSRSILALEGEDHSRLRKLVNPAFSPRVIQGLLPKFHEIADELTKEFIDKGECDFMADFANPYASQVLCHVLGLPREEAEHVLNLSADMGLALGVDFKKHEDRINKATEGMYAYADEIVARRRQQKGGDDFMSNLVAATEDNDRLTDDELRDMILMLVFAGIDTTRNQLGLGISMFLDHPDQWALLGDNPDLAPNAVEECLRIRPTITWVTREAWDDFEYEGLTIKKGTTLHMISESAGTDPEIFDPVGFDITNEDRARNFGFGGGVHHCLGHAIARSDMTVAFKKLPQQMRNIRKNGEGHFLPDSGNTGPISLPIAFDPEKIAAAA</sequence>
<dbReference type="PRINTS" id="PR00359">
    <property type="entry name" value="BP450"/>
</dbReference>
<dbReference type="CDD" id="cd11038">
    <property type="entry name" value="CYP_AurH-like"/>
    <property type="match status" value="1"/>
</dbReference>